<reference evidence="6 7" key="1">
    <citation type="submission" date="2017-07" db="EMBL/GenBank/DDBJ databases">
        <title>First draft Genome Sequence of Nocardia cerradoensis isolated from human infection.</title>
        <authorList>
            <person name="Carrasco G."/>
        </authorList>
    </citation>
    <scope>NUCLEOTIDE SEQUENCE [LARGE SCALE GENOMIC DNA]</scope>
    <source>
        <strain evidence="6 7">CNM20130759</strain>
    </source>
</reference>
<evidence type="ECO:0000256" key="2">
    <source>
        <dbReference type="ARBA" id="ARBA00022840"/>
    </source>
</evidence>
<evidence type="ECO:0000256" key="3">
    <source>
        <dbReference type="PROSITE-ProRule" id="PRU00289"/>
    </source>
</evidence>
<dbReference type="PROSITE" id="PS50901">
    <property type="entry name" value="FTSK"/>
    <property type="match status" value="1"/>
</dbReference>
<feature type="compositionally biased region" description="Acidic residues" evidence="4">
    <location>
        <begin position="426"/>
        <end position="438"/>
    </location>
</feature>
<keyword evidence="2 3" id="KW-0067">ATP-binding</keyword>
<dbReference type="PANTHER" id="PTHR22683">
    <property type="entry name" value="SPORULATION PROTEIN RELATED"/>
    <property type="match status" value="1"/>
</dbReference>
<evidence type="ECO:0000313" key="7">
    <source>
        <dbReference type="Proteomes" id="UP000215506"/>
    </source>
</evidence>
<evidence type="ECO:0000313" key="6">
    <source>
        <dbReference type="EMBL" id="OXR40194.1"/>
    </source>
</evidence>
<evidence type="ECO:0000256" key="1">
    <source>
        <dbReference type="ARBA" id="ARBA00022741"/>
    </source>
</evidence>
<dbReference type="Proteomes" id="UP000215506">
    <property type="component" value="Unassembled WGS sequence"/>
</dbReference>
<dbReference type="InterPro" id="IPR003593">
    <property type="entry name" value="AAA+_ATPase"/>
</dbReference>
<comment type="caution">
    <text evidence="6">The sequence shown here is derived from an EMBL/GenBank/DDBJ whole genome shotgun (WGS) entry which is preliminary data.</text>
</comment>
<name>A0A231GU91_9NOCA</name>
<feature type="binding site" evidence="3">
    <location>
        <begin position="191"/>
        <end position="198"/>
    </location>
    <ligand>
        <name>ATP</name>
        <dbReference type="ChEBI" id="CHEBI:30616"/>
    </ligand>
</feature>
<dbReference type="EMBL" id="NGAF01000037">
    <property type="protein sequence ID" value="OXR40194.1"/>
    <property type="molecule type" value="Genomic_DNA"/>
</dbReference>
<proteinExistence type="predicted"/>
<keyword evidence="7" id="KW-1185">Reference proteome</keyword>
<dbReference type="AlphaFoldDB" id="A0A231GU91"/>
<dbReference type="InterPro" id="IPR050206">
    <property type="entry name" value="FtsK/SpoIIIE/SftA"/>
</dbReference>
<feature type="region of interest" description="Disordered" evidence="4">
    <location>
        <begin position="419"/>
        <end position="448"/>
    </location>
</feature>
<evidence type="ECO:0000256" key="4">
    <source>
        <dbReference type="SAM" id="MobiDB-lite"/>
    </source>
</evidence>
<keyword evidence="1 3" id="KW-0547">Nucleotide-binding</keyword>
<protein>
    <submittedName>
        <fullName evidence="6">DNA translocase FtsK</fullName>
    </submittedName>
</protein>
<dbReference type="InterPro" id="IPR002543">
    <property type="entry name" value="FtsK_dom"/>
</dbReference>
<dbReference type="PANTHER" id="PTHR22683:SF41">
    <property type="entry name" value="DNA TRANSLOCASE FTSK"/>
    <property type="match status" value="1"/>
</dbReference>
<dbReference type="GO" id="GO:0003677">
    <property type="term" value="F:DNA binding"/>
    <property type="evidence" value="ECO:0007669"/>
    <property type="project" value="InterPro"/>
</dbReference>
<evidence type="ECO:0000259" key="5">
    <source>
        <dbReference type="PROSITE" id="PS50901"/>
    </source>
</evidence>
<dbReference type="SMART" id="SM00382">
    <property type="entry name" value="AAA"/>
    <property type="match status" value="1"/>
</dbReference>
<dbReference type="RefSeq" id="WP_051041938.1">
    <property type="nucleotide sequence ID" value="NZ_JAAXOR010000007.1"/>
</dbReference>
<accession>A0A231GU91</accession>
<dbReference type="GO" id="GO:0005524">
    <property type="term" value="F:ATP binding"/>
    <property type="evidence" value="ECO:0007669"/>
    <property type="project" value="UniProtKB-UniRule"/>
</dbReference>
<sequence length="448" mass="48384">MSVVNMVPVAVSAASALVFAAYILPWGRRPATTTAHGLARDLEETSEVLRPAVLSFASTAHAQLMFSDLKLGSPEIGYPRVEWWDFSRYGLTVDLLMRGGQTLSDWSDDEMRSRIADYVGVDQVIASSPAPGWVRLELRVRDTLAEAVVTNIDTGTVTAAGVDLEAVPAGVREDGTPWLLRILYSHILVAGATGSGKGSVLWSILAGLGPAIKAGFVDVWLADPKGGVEFGVGENKLFVRFATDAPSILGVLEEAVQVMQERQARMRAAGLRKLVPSKDEPLILLIIDEAAALSSYAEREEQETFRRKTGMLQSQGRAVGVSVIAAVQDPSKEVMPNRQLFPTRIGLRLEEPTQIAMIHGQGARDRGALCDEIPEDTPGVGYVGEDGKKGFARVRAFWITDEQTKEIVERYSPAADVDFAPTQDYSDFDPDDLGDDIPGDGYTGPVAA</sequence>
<dbReference type="Pfam" id="PF01580">
    <property type="entry name" value="FtsK_SpoIIIE"/>
    <property type="match status" value="1"/>
</dbReference>
<feature type="domain" description="FtsK" evidence="5">
    <location>
        <begin position="164"/>
        <end position="356"/>
    </location>
</feature>
<dbReference type="SUPFAM" id="SSF52540">
    <property type="entry name" value="P-loop containing nucleoside triphosphate hydrolases"/>
    <property type="match status" value="1"/>
</dbReference>
<dbReference type="InterPro" id="IPR027417">
    <property type="entry name" value="P-loop_NTPase"/>
</dbReference>
<organism evidence="6 7">
    <name type="scientific">Nocardia cerradoensis</name>
    <dbReference type="NCBI Taxonomy" id="85688"/>
    <lineage>
        <taxon>Bacteria</taxon>
        <taxon>Bacillati</taxon>
        <taxon>Actinomycetota</taxon>
        <taxon>Actinomycetes</taxon>
        <taxon>Mycobacteriales</taxon>
        <taxon>Nocardiaceae</taxon>
        <taxon>Nocardia</taxon>
    </lineage>
</organism>
<gene>
    <name evidence="6" type="primary">ftsK_2</name>
    <name evidence="6" type="ORF">B7C42_07708</name>
</gene>
<dbReference type="Gene3D" id="3.40.50.300">
    <property type="entry name" value="P-loop containing nucleotide triphosphate hydrolases"/>
    <property type="match status" value="1"/>
</dbReference>